<dbReference type="eggNOG" id="COG1718">
    <property type="taxonomic scope" value="Bacteria"/>
</dbReference>
<evidence type="ECO:0000256" key="11">
    <source>
        <dbReference type="ARBA" id="ARBA00048679"/>
    </source>
</evidence>
<dbReference type="InterPro" id="IPR000687">
    <property type="entry name" value="RIO_kinase"/>
</dbReference>
<dbReference type="SUPFAM" id="SSF56112">
    <property type="entry name" value="Protein kinase-like (PK-like)"/>
    <property type="match status" value="1"/>
</dbReference>
<sequence>MTSPNEASTDADLYTFDYRPIDDPGDHQRFTRYWDLEPLQRGPQPVPDWLVTDRAAVETDLGVLKTGKEADVHLLERSVAGSSCVLAAKRYRDDDHRSFRRTTTYTEGRRVRDSRVTRALAKKSSFGREVAAGQWAQAEWESLRRCWTAGVPVPYPVQIDGTEILMELVTVDGNPAPRLAAARPDRDRLEHWFDQLRTAMTVMAGEGFVHGDLSPYNVLAAADRLVIIDLPQMIDLIANPNGSEYLLRDCVNMCDWFVRRGLNVDPQELFGEVIAAAW</sequence>
<dbReference type="GO" id="GO:0046872">
    <property type="term" value="F:metal ion binding"/>
    <property type="evidence" value="ECO:0007669"/>
    <property type="project" value="UniProtKB-KW"/>
</dbReference>
<dbReference type="SMART" id="SM00090">
    <property type="entry name" value="RIO"/>
    <property type="match status" value="1"/>
</dbReference>
<dbReference type="InterPro" id="IPR051272">
    <property type="entry name" value="RIO-type_Ser/Thr_kinase"/>
</dbReference>
<dbReference type="AlphaFoldDB" id="M3VBM2"/>
<dbReference type="OrthoDB" id="9795258at2"/>
<gene>
    <name evidence="13" type="ORF">GM1_018_00710</name>
</gene>
<comment type="caution">
    <text evidence="13">The sequence shown here is derived from an EMBL/GenBank/DDBJ whole genome shotgun (WGS) entry which is preliminary data.</text>
</comment>
<dbReference type="InterPro" id="IPR011009">
    <property type="entry name" value="Kinase-like_dom_sf"/>
</dbReference>
<dbReference type="RefSeq" id="WP_008379579.1">
    <property type="nucleotide sequence ID" value="NZ_BAOP01000018.1"/>
</dbReference>
<dbReference type="Gene3D" id="1.10.510.10">
    <property type="entry name" value="Transferase(Phosphotransferase) domain 1"/>
    <property type="match status" value="1"/>
</dbReference>
<evidence type="ECO:0000256" key="6">
    <source>
        <dbReference type="ARBA" id="ARBA00022741"/>
    </source>
</evidence>
<dbReference type="GO" id="GO:0005524">
    <property type="term" value="F:ATP binding"/>
    <property type="evidence" value="ECO:0007669"/>
    <property type="project" value="UniProtKB-KW"/>
</dbReference>
<keyword evidence="6" id="KW-0547">Nucleotide-binding</keyword>
<evidence type="ECO:0000313" key="13">
    <source>
        <dbReference type="EMBL" id="GAC80508.1"/>
    </source>
</evidence>
<evidence type="ECO:0000256" key="2">
    <source>
        <dbReference type="ARBA" id="ARBA00012513"/>
    </source>
</evidence>
<dbReference type="EC" id="2.7.11.1" evidence="2"/>
<dbReference type="EMBL" id="BAOP01000018">
    <property type="protein sequence ID" value="GAC80508.1"/>
    <property type="molecule type" value="Genomic_DNA"/>
</dbReference>
<keyword evidence="7" id="KW-0418">Kinase</keyword>
<organism evidence="13 14">
    <name type="scientific">Gordonia malaquae NBRC 108250</name>
    <dbReference type="NCBI Taxonomy" id="1223542"/>
    <lineage>
        <taxon>Bacteria</taxon>
        <taxon>Bacillati</taxon>
        <taxon>Actinomycetota</taxon>
        <taxon>Actinomycetes</taxon>
        <taxon>Mycobacteriales</taxon>
        <taxon>Gordoniaceae</taxon>
        <taxon>Gordonia</taxon>
    </lineage>
</organism>
<evidence type="ECO:0000256" key="7">
    <source>
        <dbReference type="ARBA" id="ARBA00022777"/>
    </source>
</evidence>
<dbReference type="Proteomes" id="UP000035009">
    <property type="component" value="Unassembled WGS sequence"/>
</dbReference>
<evidence type="ECO:0000256" key="8">
    <source>
        <dbReference type="ARBA" id="ARBA00022840"/>
    </source>
</evidence>
<comment type="similarity">
    <text evidence="1">Belongs to the protein kinase superfamily. RIO-type Ser/Thr kinase family.</text>
</comment>
<dbReference type="Gene3D" id="3.30.200.20">
    <property type="entry name" value="Phosphorylase Kinase, domain 1"/>
    <property type="match status" value="1"/>
</dbReference>
<dbReference type="PANTHER" id="PTHR45723">
    <property type="entry name" value="SERINE/THREONINE-PROTEIN KINASE RIO1"/>
    <property type="match status" value="1"/>
</dbReference>
<evidence type="ECO:0000256" key="5">
    <source>
        <dbReference type="ARBA" id="ARBA00022723"/>
    </source>
</evidence>
<keyword evidence="3" id="KW-0723">Serine/threonine-protein kinase</keyword>
<dbReference type="Pfam" id="PF01163">
    <property type="entry name" value="RIO1"/>
    <property type="match status" value="1"/>
</dbReference>
<dbReference type="InterPro" id="IPR018934">
    <property type="entry name" value="RIO_dom"/>
</dbReference>
<proteinExistence type="inferred from homology"/>
<evidence type="ECO:0000313" key="14">
    <source>
        <dbReference type="Proteomes" id="UP000035009"/>
    </source>
</evidence>
<keyword evidence="14" id="KW-1185">Reference proteome</keyword>
<keyword evidence="4" id="KW-0808">Transferase</keyword>
<dbReference type="STRING" id="410332.SAMN04488550_3982"/>
<reference evidence="13 14" key="1">
    <citation type="submission" date="2013-02" db="EMBL/GenBank/DDBJ databases">
        <title>Whole genome shotgun sequence of Gordonia malaquae NBRC 108250.</title>
        <authorList>
            <person name="Yoshida I."/>
            <person name="Hosoyama A."/>
            <person name="Tsuchikane K."/>
            <person name="Ando Y."/>
            <person name="Baba S."/>
            <person name="Ohji S."/>
            <person name="Hamada M."/>
            <person name="Tamura T."/>
            <person name="Yamazoe A."/>
            <person name="Yamazaki S."/>
            <person name="Fujita N."/>
        </authorList>
    </citation>
    <scope>NUCLEOTIDE SEQUENCE [LARGE SCALE GENOMIC DNA]</scope>
    <source>
        <strain evidence="13 14">NBRC 108250</strain>
    </source>
</reference>
<protein>
    <recommendedName>
        <fullName evidence="2">non-specific serine/threonine protein kinase</fullName>
        <ecNumber evidence="2">2.7.11.1</ecNumber>
    </recommendedName>
</protein>
<keyword evidence="8" id="KW-0067">ATP-binding</keyword>
<evidence type="ECO:0000256" key="1">
    <source>
        <dbReference type="ARBA" id="ARBA00009196"/>
    </source>
</evidence>
<keyword evidence="5" id="KW-0479">Metal-binding</keyword>
<dbReference type="GO" id="GO:0004674">
    <property type="term" value="F:protein serine/threonine kinase activity"/>
    <property type="evidence" value="ECO:0007669"/>
    <property type="project" value="UniProtKB-KW"/>
</dbReference>
<feature type="domain" description="RIO kinase" evidence="12">
    <location>
        <begin position="28"/>
        <end position="275"/>
    </location>
</feature>
<accession>M3VBM2</accession>
<keyword evidence="9" id="KW-0460">Magnesium</keyword>
<evidence type="ECO:0000256" key="4">
    <source>
        <dbReference type="ARBA" id="ARBA00022679"/>
    </source>
</evidence>
<evidence type="ECO:0000256" key="10">
    <source>
        <dbReference type="ARBA" id="ARBA00047899"/>
    </source>
</evidence>
<evidence type="ECO:0000256" key="9">
    <source>
        <dbReference type="ARBA" id="ARBA00022842"/>
    </source>
</evidence>
<evidence type="ECO:0000259" key="12">
    <source>
        <dbReference type="SMART" id="SM00090"/>
    </source>
</evidence>
<comment type="catalytic activity">
    <reaction evidence="11">
        <text>L-seryl-[protein] + ATP = O-phospho-L-seryl-[protein] + ADP + H(+)</text>
        <dbReference type="Rhea" id="RHEA:17989"/>
        <dbReference type="Rhea" id="RHEA-COMP:9863"/>
        <dbReference type="Rhea" id="RHEA-COMP:11604"/>
        <dbReference type="ChEBI" id="CHEBI:15378"/>
        <dbReference type="ChEBI" id="CHEBI:29999"/>
        <dbReference type="ChEBI" id="CHEBI:30616"/>
        <dbReference type="ChEBI" id="CHEBI:83421"/>
        <dbReference type="ChEBI" id="CHEBI:456216"/>
        <dbReference type="EC" id="2.7.11.1"/>
    </reaction>
</comment>
<evidence type="ECO:0000256" key="3">
    <source>
        <dbReference type="ARBA" id="ARBA00022527"/>
    </source>
</evidence>
<comment type="catalytic activity">
    <reaction evidence="10">
        <text>L-threonyl-[protein] + ATP = O-phospho-L-threonyl-[protein] + ADP + H(+)</text>
        <dbReference type="Rhea" id="RHEA:46608"/>
        <dbReference type="Rhea" id="RHEA-COMP:11060"/>
        <dbReference type="Rhea" id="RHEA-COMP:11605"/>
        <dbReference type="ChEBI" id="CHEBI:15378"/>
        <dbReference type="ChEBI" id="CHEBI:30013"/>
        <dbReference type="ChEBI" id="CHEBI:30616"/>
        <dbReference type="ChEBI" id="CHEBI:61977"/>
        <dbReference type="ChEBI" id="CHEBI:456216"/>
        <dbReference type="EC" id="2.7.11.1"/>
    </reaction>
</comment>
<name>M3VBM2_GORML</name>